<dbReference type="SUPFAM" id="SSF52833">
    <property type="entry name" value="Thioredoxin-like"/>
    <property type="match status" value="1"/>
</dbReference>
<organism evidence="3 4">
    <name type="scientific">Candidatus Kaiserbacteria bacterium GW2011_GWA2_49_19</name>
    <dbReference type="NCBI Taxonomy" id="1618669"/>
    <lineage>
        <taxon>Bacteria</taxon>
        <taxon>Candidatus Kaiseribacteriota</taxon>
    </lineage>
</organism>
<name>A0A0G1VSL4_9BACT</name>
<reference evidence="3 4" key="1">
    <citation type="journal article" date="2015" name="Nature">
        <title>rRNA introns, odd ribosomes, and small enigmatic genomes across a large radiation of phyla.</title>
        <authorList>
            <person name="Brown C.T."/>
            <person name="Hug L.A."/>
            <person name="Thomas B.C."/>
            <person name="Sharon I."/>
            <person name="Castelle C.J."/>
            <person name="Singh A."/>
            <person name="Wilkins M.J."/>
            <person name="Williams K.H."/>
            <person name="Banfield J.F."/>
        </authorList>
    </citation>
    <scope>NUCLEOTIDE SEQUENCE [LARGE SCALE GENOMIC DNA]</scope>
</reference>
<gene>
    <name evidence="3" type="ORF">UY44_C0001G0026</name>
</gene>
<keyword evidence="1" id="KW-0472">Membrane</keyword>
<evidence type="ECO:0000256" key="1">
    <source>
        <dbReference type="SAM" id="Phobius"/>
    </source>
</evidence>
<dbReference type="Proteomes" id="UP000033965">
    <property type="component" value="Unassembled WGS sequence"/>
</dbReference>
<protein>
    <recommendedName>
        <fullName evidence="2">Thioredoxin domain-containing protein</fullName>
    </recommendedName>
</protein>
<dbReference type="AlphaFoldDB" id="A0A0G1VSL4"/>
<feature type="transmembrane region" description="Helical" evidence="1">
    <location>
        <begin position="7"/>
        <end position="26"/>
    </location>
</feature>
<keyword evidence="1" id="KW-1133">Transmembrane helix</keyword>
<evidence type="ECO:0000313" key="4">
    <source>
        <dbReference type="Proteomes" id="UP000033965"/>
    </source>
</evidence>
<proteinExistence type="predicted"/>
<dbReference type="InterPro" id="IPR013766">
    <property type="entry name" value="Thioredoxin_domain"/>
</dbReference>
<dbReference type="EMBL" id="LCPZ01000001">
    <property type="protein sequence ID" value="KKW09461.1"/>
    <property type="molecule type" value="Genomic_DNA"/>
</dbReference>
<evidence type="ECO:0000259" key="2">
    <source>
        <dbReference type="PROSITE" id="PS51352"/>
    </source>
</evidence>
<dbReference type="PROSITE" id="PS51352">
    <property type="entry name" value="THIOREDOXIN_2"/>
    <property type="match status" value="1"/>
</dbReference>
<dbReference type="InterPro" id="IPR036249">
    <property type="entry name" value="Thioredoxin-like_sf"/>
</dbReference>
<accession>A0A0G1VSL4</accession>
<evidence type="ECO:0000313" key="3">
    <source>
        <dbReference type="EMBL" id="KKW09461.1"/>
    </source>
</evidence>
<feature type="domain" description="Thioredoxin" evidence="2">
    <location>
        <begin position="87"/>
        <end position="210"/>
    </location>
</feature>
<sequence length="222" mass="25482">MEKPWKNYIYAFFITATIFATAFYLGNYFSDRKIDELRATENRIALDILSAETQFALLGELSCPEAQNSVLSRELDSLGEKLDYSEEKFGAGNPEVVALKKQYSLLEIKDYMLIKKLKDCPKQPITILYFYADDCRDCEKEGHVLTYLREQYPELRVYSFDYNLDLSALKTLAQIYGIGGKFPALVIKNKSYQGFKKVEELEALLPELKIATSTPNVSETKR</sequence>
<keyword evidence="1" id="KW-0812">Transmembrane</keyword>
<dbReference type="Gene3D" id="3.40.30.10">
    <property type="entry name" value="Glutaredoxin"/>
    <property type="match status" value="1"/>
</dbReference>
<comment type="caution">
    <text evidence="3">The sequence shown here is derived from an EMBL/GenBank/DDBJ whole genome shotgun (WGS) entry which is preliminary data.</text>
</comment>